<dbReference type="Proteomes" id="UP000466586">
    <property type="component" value="Unassembled WGS sequence"/>
</dbReference>
<dbReference type="RefSeq" id="WP_160843501.1">
    <property type="nucleotide sequence ID" value="NZ_WVHT01000002.1"/>
</dbReference>
<evidence type="ECO:0000313" key="1">
    <source>
        <dbReference type="EMBL" id="MXV50322.1"/>
    </source>
</evidence>
<sequence>MKTIAIFERICGFMVMLLFISPACKENEDPVPTNDYPKSIRQVLSDQVFLNKLAGAGLTITEDNPGYRNYFMLKGVYRLQHTCVSDNRTPKNLNSTYADYRLDLALAPAGNSVSYMTDDNLDRSTKIDSITVHVDSKLNFTVFFRAAGISNNISYEALWIISGKSPQLQPNSPLPLESMYDCYVILSKGPDPDNKVADVGTVRIFKDPAGSTQAIAASISKPLISEAGLRLSRPKLLTGH</sequence>
<comment type="caution">
    <text evidence="1">The sequence shown here is derived from an EMBL/GenBank/DDBJ whole genome shotgun (WGS) entry which is preliminary data.</text>
</comment>
<reference evidence="1 2" key="1">
    <citation type="submission" date="2019-11" db="EMBL/GenBank/DDBJ databases">
        <title>Pedobacter sp. HMF7647 Genome sequencing and assembly.</title>
        <authorList>
            <person name="Kang H."/>
            <person name="Kim H."/>
            <person name="Joh K."/>
        </authorList>
    </citation>
    <scope>NUCLEOTIDE SEQUENCE [LARGE SCALE GENOMIC DNA]</scope>
    <source>
        <strain evidence="1 2">HMF7647</strain>
    </source>
</reference>
<name>A0A7K1Y6W2_9SPHI</name>
<protein>
    <submittedName>
        <fullName evidence="1">Uncharacterized protein</fullName>
    </submittedName>
</protein>
<proteinExistence type="predicted"/>
<gene>
    <name evidence="1" type="ORF">GS399_05005</name>
</gene>
<organism evidence="1 2">
    <name type="scientific">Hufsiella arboris</name>
    <dbReference type="NCBI Taxonomy" id="2695275"/>
    <lineage>
        <taxon>Bacteria</taxon>
        <taxon>Pseudomonadati</taxon>
        <taxon>Bacteroidota</taxon>
        <taxon>Sphingobacteriia</taxon>
        <taxon>Sphingobacteriales</taxon>
        <taxon>Sphingobacteriaceae</taxon>
        <taxon>Hufsiella</taxon>
    </lineage>
</organism>
<accession>A0A7K1Y6W2</accession>
<keyword evidence="2" id="KW-1185">Reference proteome</keyword>
<dbReference type="EMBL" id="WVHT01000002">
    <property type="protein sequence ID" value="MXV50322.1"/>
    <property type="molecule type" value="Genomic_DNA"/>
</dbReference>
<evidence type="ECO:0000313" key="2">
    <source>
        <dbReference type="Proteomes" id="UP000466586"/>
    </source>
</evidence>
<dbReference type="AlphaFoldDB" id="A0A7K1Y6W2"/>